<feature type="transmembrane region" description="Helical" evidence="2">
    <location>
        <begin position="43"/>
        <end position="67"/>
    </location>
</feature>
<feature type="compositionally biased region" description="Polar residues" evidence="1">
    <location>
        <begin position="348"/>
        <end position="378"/>
    </location>
</feature>
<dbReference type="Proteomes" id="UP000583944">
    <property type="component" value="Unassembled WGS sequence"/>
</dbReference>
<feature type="compositionally biased region" description="Basic and acidic residues" evidence="1">
    <location>
        <begin position="181"/>
        <end position="198"/>
    </location>
</feature>
<reference evidence="3 4" key="1">
    <citation type="journal article" date="2019" name="Genome Biol. Evol.">
        <title>Nanopore Sequencing Significantly Improves Genome Assembly of the Protozoan Parasite Trypanosoma cruzi.</title>
        <authorList>
            <person name="Diaz-Viraque F."/>
            <person name="Pita S."/>
            <person name="Greif G."/>
            <person name="de Souza R.C.M."/>
            <person name="Iraola G."/>
            <person name="Robello C."/>
        </authorList>
    </citation>
    <scope>NUCLEOTIDE SEQUENCE [LARGE SCALE GENOMIC DNA]</scope>
    <source>
        <strain evidence="3 4">Berenice</strain>
    </source>
</reference>
<feature type="transmembrane region" description="Helical" evidence="2">
    <location>
        <begin position="143"/>
        <end position="163"/>
    </location>
</feature>
<sequence>MRPRHTHMQNRHTTVCVDAFLGAVACALEPYCAAVLLCVFNFFLLYCCLFTCVLFLIASCVFSVYLLRGVVCVFFLPTDSNCLMAHALPLLDCCHLCLCGGFVWCSGRVSPFILLCVGGELVCAEGYTQVTAVMMAMMMTGRVLLVCALCVLWCGAAVVVSSAGGDGDGGVKEGPLGGSKSDSRDEKAAKPELSKSVDEGLGSADHSLDTRSGNNVNEQGNLANEPPTENVGKKGVQEEGNELPVTHISRTKDKVTLPQTSPPPTPAGEEPQATSPSQASGVGEGDGGPVGIEGTGRNVSDGSLVGASDTSRVTGDKNKDPKGSEGPVSGPPSGGASSSPISNDGDASRNNGGAPSTQDTTSLKNNEQSRPTTSSGNAPLNRETPERSTPDAQRHSSDTQENETGQTADGDAAPSAAGQSAMGTKGSSGVSTTTSNAPTTPQPQLPAPPVPPTATVTGAPAEKPTAERLPPPADSTPGESLAATTTAQTKGTATPGDSDSSALSHTTSPLLLLLVVACAAAAAVVAA</sequence>
<proteinExistence type="predicted"/>
<dbReference type="EMBL" id="JABDHM010000263">
    <property type="protein sequence ID" value="KAF5215866.1"/>
    <property type="molecule type" value="Genomic_DNA"/>
</dbReference>
<feature type="compositionally biased region" description="Basic and acidic residues" evidence="1">
    <location>
        <begin position="314"/>
        <end position="323"/>
    </location>
</feature>
<dbReference type="AlphaFoldDB" id="A0A7J6XNU4"/>
<evidence type="ECO:0000313" key="3">
    <source>
        <dbReference type="EMBL" id="KAF5215866.1"/>
    </source>
</evidence>
<name>A0A7J6XNU4_TRYCR</name>
<evidence type="ECO:0000313" key="4">
    <source>
        <dbReference type="Proteomes" id="UP000583944"/>
    </source>
</evidence>
<feature type="compositionally biased region" description="Gly residues" evidence="1">
    <location>
        <begin position="282"/>
        <end position="294"/>
    </location>
</feature>
<feature type="compositionally biased region" description="Pro residues" evidence="1">
    <location>
        <begin position="440"/>
        <end position="452"/>
    </location>
</feature>
<feature type="compositionally biased region" description="Polar residues" evidence="1">
    <location>
        <begin position="495"/>
        <end position="504"/>
    </location>
</feature>
<accession>A0A7J6XNU4</accession>
<dbReference type="VEuPathDB" id="TriTrypDB:ECC02_011411"/>
<evidence type="ECO:0000256" key="1">
    <source>
        <dbReference type="SAM" id="MobiDB-lite"/>
    </source>
</evidence>
<keyword evidence="2" id="KW-1133">Transmembrane helix</keyword>
<keyword evidence="2" id="KW-0812">Transmembrane</keyword>
<feature type="compositionally biased region" description="Basic and acidic residues" evidence="1">
    <location>
        <begin position="383"/>
        <end position="398"/>
    </location>
</feature>
<organism evidence="3 4">
    <name type="scientific">Trypanosoma cruzi</name>
    <dbReference type="NCBI Taxonomy" id="5693"/>
    <lineage>
        <taxon>Eukaryota</taxon>
        <taxon>Discoba</taxon>
        <taxon>Euglenozoa</taxon>
        <taxon>Kinetoplastea</taxon>
        <taxon>Metakinetoplastina</taxon>
        <taxon>Trypanosomatida</taxon>
        <taxon>Trypanosomatidae</taxon>
        <taxon>Trypanosoma</taxon>
        <taxon>Schizotrypanum</taxon>
    </lineage>
</organism>
<gene>
    <name evidence="3" type="ORF">ECC02_011411</name>
</gene>
<keyword evidence="2" id="KW-0472">Membrane</keyword>
<feature type="transmembrane region" description="Helical" evidence="2">
    <location>
        <begin position="12"/>
        <end position="37"/>
    </location>
</feature>
<feature type="compositionally biased region" description="Polar residues" evidence="1">
    <location>
        <begin position="210"/>
        <end position="222"/>
    </location>
</feature>
<feature type="compositionally biased region" description="Low complexity" evidence="1">
    <location>
        <begin position="482"/>
        <end position="494"/>
    </location>
</feature>
<feature type="compositionally biased region" description="Low complexity" evidence="1">
    <location>
        <begin position="423"/>
        <end position="439"/>
    </location>
</feature>
<comment type="caution">
    <text evidence="3">The sequence shown here is derived from an EMBL/GenBank/DDBJ whole genome shotgun (WGS) entry which is preliminary data.</text>
</comment>
<feature type="region of interest" description="Disordered" evidence="1">
    <location>
        <begin position="169"/>
        <end position="504"/>
    </location>
</feature>
<evidence type="ECO:0000256" key="2">
    <source>
        <dbReference type="SAM" id="Phobius"/>
    </source>
</evidence>
<protein>
    <submittedName>
        <fullName evidence="3">Mucin-associated surface protein (MASP) subgroup S030</fullName>
    </submittedName>
</protein>